<name>A0ABS8BT08_9RHOB</name>
<evidence type="ECO:0000313" key="1">
    <source>
        <dbReference type="EMBL" id="MCB5198836.1"/>
    </source>
</evidence>
<dbReference type="InterPro" id="IPR045514">
    <property type="entry name" value="DUF6478"/>
</dbReference>
<dbReference type="EMBL" id="JAJATZ010000002">
    <property type="protein sequence ID" value="MCB5198836.1"/>
    <property type="molecule type" value="Genomic_DNA"/>
</dbReference>
<dbReference type="RefSeq" id="WP_090160837.1">
    <property type="nucleotide sequence ID" value="NZ_JAJATZ010000002.1"/>
</dbReference>
<proteinExistence type="predicted"/>
<sequence length="256" mass="29313">MGFGKQAIGRLLHRWSLRRWTRLARAAETADLDKLHQQRLMASQLMTRLSELNFVANSRLALPRVGTNAFVRPGGTLWSWRPRAWRGPLPEMGIAAVGNRASLGDHLTVFHDCDISELTLRQIRNTRTSDMAPYGLRLDVFRFDGSFLSLVLDLPAEAIDGLLKRHIIRLTLNVELEQPLEIFARLNVRHGPNTEQMVQEIRNADGEMVVEFDLAYSDINERRIEAAWLDLIFEGAEMNQITLRDVTLCRYPRAEL</sequence>
<evidence type="ECO:0000313" key="2">
    <source>
        <dbReference type="Proteomes" id="UP001138961"/>
    </source>
</evidence>
<accession>A0ABS8BT08</accession>
<organism evidence="1 2">
    <name type="scientific">Loktanella gaetbuli</name>
    <dbReference type="NCBI Taxonomy" id="2881335"/>
    <lineage>
        <taxon>Bacteria</taxon>
        <taxon>Pseudomonadati</taxon>
        <taxon>Pseudomonadota</taxon>
        <taxon>Alphaproteobacteria</taxon>
        <taxon>Rhodobacterales</taxon>
        <taxon>Roseobacteraceae</taxon>
        <taxon>Loktanella</taxon>
    </lineage>
</organism>
<comment type="caution">
    <text evidence="1">The sequence shown here is derived from an EMBL/GenBank/DDBJ whole genome shotgun (WGS) entry which is preliminary data.</text>
</comment>
<keyword evidence="2" id="KW-1185">Reference proteome</keyword>
<gene>
    <name evidence="1" type="ORF">LGQ03_06250</name>
</gene>
<reference evidence="1" key="1">
    <citation type="submission" date="2021-10" db="EMBL/GenBank/DDBJ databases">
        <title>Loktanella gaetbuli sp. nov., isolated from a tidal flat.</title>
        <authorList>
            <person name="Park S."/>
            <person name="Yoon J.-H."/>
        </authorList>
    </citation>
    <scope>NUCLEOTIDE SEQUENCE</scope>
    <source>
        <strain evidence="1">TSTF-M6</strain>
    </source>
</reference>
<dbReference type="Proteomes" id="UP001138961">
    <property type="component" value="Unassembled WGS sequence"/>
</dbReference>
<dbReference type="Pfam" id="PF20086">
    <property type="entry name" value="DUF6478"/>
    <property type="match status" value="1"/>
</dbReference>
<protein>
    <submittedName>
        <fullName evidence="1">DUF6478 family protein</fullName>
    </submittedName>
</protein>